<sequence length="385" mass="41686">MWRHIAANFLTFFTVALFLLAGAVGWGTKQYRDPGPLAQAICFQVPSGASMSRVTDTLVAQGAVSNGTILRIGADYSETSGLLKAGSFLVPEAASMEQIMDIITRGGANSCGTEVIYRIGVNQLQGVVRELDPATNRFVERASFDPLSQDDPAIYTEVRTQADTRFRVVLAEGVTSWQVLNALRGISTLDADVTETPPEGSLAPASYEFTPGAPVSAILAQMTARQNDTIATAWANRQDGLPLDSPAEMLVLASIIEKETSEIDERRQVASVFVNRLRQGMRLQTDPTVIYGVTRGQGVLGRGIRQSELRDDNPWNTYVIDGLPPTPIANPGQASIAAAVNPDETDYIFFVANGTGGHTFTTNLADHNRAVAIWRRIEAERESNQ</sequence>
<dbReference type="STRING" id="314232.SKA53_05735"/>
<dbReference type="OrthoDB" id="9814591at2"/>
<dbReference type="PANTHER" id="PTHR30518:SF2">
    <property type="entry name" value="ENDOLYTIC MUREIN TRANSGLYCOSYLASE"/>
    <property type="match status" value="1"/>
</dbReference>
<dbReference type="EMBL" id="AAMS01000011">
    <property type="protein sequence ID" value="EAQ05252.1"/>
    <property type="molecule type" value="Genomic_DNA"/>
</dbReference>
<gene>
    <name evidence="7" type="primary">mltG</name>
    <name evidence="8" type="ORF">SKA53_05735</name>
</gene>
<dbReference type="HAMAP" id="MF_02065">
    <property type="entry name" value="MltG"/>
    <property type="match status" value="1"/>
</dbReference>
<organism evidence="8 9">
    <name type="scientific">Yoonia vestfoldensis SKA53</name>
    <dbReference type="NCBI Taxonomy" id="314232"/>
    <lineage>
        <taxon>Bacteria</taxon>
        <taxon>Pseudomonadati</taxon>
        <taxon>Pseudomonadota</taxon>
        <taxon>Alphaproteobacteria</taxon>
        <taxon>Rhodobacterales</taxon>
        <taxon>Paracoccaceae</taxon>
        <taxon>Yoonia</taxon>
    </lineage>
</organism>
<dbReference type="RefSeq" id="WP_007205100.1">
    <property type="nucleotide sequence ID" value="NZ_CH672414.1"/>
</dbReference>
<evidence type="ECO:0000256" key="2">
    <source>
        <dbReference type="ARBA" id="ARBA00022692"/>
    </source>
</evidence>
<protein>
    <recommendedName>
        <fullName evidence="7">Endolytic murein transglycosylase</fullName>
        <ecNumber evidence="7">4.2.2.29</ecNumber>
    </recommendedName>
    <alternativeName>
        <fullName evidence="7">Peptidoglycan lytic transglycosylase</fullName>
    </alternativeName>
    <alternativeName>
        <fullName evidence="7">Peptidoglycan polymerization terminase</fullName>
    </alternativeName>
</protein>
<evidence type="ECO:0000313" key="9">
    <source>
        <dbReference type="Proteomes" id="UP000004507"/>
    </source>
</evidence>
<comment type="function">
    <text evidence="7">Functions as a peptidoglycan terminase that cleaves nascent peptidoglycan strands endolytically to terminate their elongation.</text>
</comment>
<evidence type="ECO:0000256" key="6">
    <source>
        <dbReference type="ARBA" id="ARBA00023316"/>
    </source>
</evidence>
<comment type="catalytic activity">
    <reaction evidence="7">
        <text>a peptidoglycan chain = a peptidoglycan chain with N-acetyl-1,6-anhydromuramyl-[peptide] at the reducing end + a peptidoglycan chain with N-acetylglucosamine at the non-reducing end.</text>
        <dbReference type="EC" id="4.2.2.29"/>
    </reaction>
</comment>
<accession>A3V982</accession>
<keyword evidence="9" id="KW-1185">Reference proteome</keyword>
<comment type="caution">
    <text evidence="8">The sequence shown here is derived from an EMBL/GenBank/DDBJ whole genome shotgun (WGS) entry which is preliminary data.</text>
</comment>
<keyword evidence="4 7" id="KW-0472">Membrane</keyword>
<dbReference type="Gene3D" id="3.30.1490.480">
    <property type="entry name" value="Endolytic murein transglycosylase"/>
    <property type="match status" value="1"/>
</dbReference>
<keyword evidence="6 7" id="KW-0961">Cell wall biogenesis/degradation</keyword>
<keyword evidence="2 7" id="KW-0812">Transmembrane</keyword>
<evidence type="ECO:0000256" key="4">
    <source>
        <dbReference type="ARBA" id="ARBA00023136"/>
    </source>
</evidence>
<evidence type="ECO:0000256" key="1">
    <source>
        <dbReference type="ARBA" id="ARBA00022475"/>
    </source>
</evidence>
<comment type="similarity">
    <text evidence="7">Belongs to the transglycosylase MltG family.</text>
</comment>
<dbReference type="Pfam" id="PF02618">
    <property type="entry name" value="YceG"/>
    <property type="match status" value="1"/>
</dbReference>
<dbReference type="Gene3D" id="3.30.160.60">
    <property type="entry name" value="Classic Zinc Finger"/>
    <property type="match status" value="1"/>
</dbReference>
<dbReference type="GO" id="GO:0009252">
    <property type="term" value="P:peptidoglycan biosynthetic process"/>
    <property type="evidence" value="ECO:0007669"/>
    <property type="project" value="UniProtKB-UniRule"/>
</dbReference>
<dbReference type="InterPro" id="IPR003770">
    <property type="entry name" value="MLTG-like"/>
</dbReference>
<evidence type="ECO:0000256" key="5">
    <source>
        <dbReference type="ARBA" id="ARBA00023239"/>
    </source>
</evidence>
<evidence type="ECO:0000256" key="3">
    <source>
        <dbReference type="ARBA" id="ARBA00022989"/>
    </source>
</evidence>
<keyword evidence="3 7" id="KW-1133">Transmembrane helix</keyword>
<evidence type="ECO:0000256" key="7">
    <source>
        <dbReference type="HAMAP-Rule" id="MF_02065"/>
    </source>
</evidence>
<keyword evidence="5 7" id="KW-0456">Lyase</keyword>
<reference evidence="8 9" key="1">
    <citation type="submission" date="2006-01" db="EMBL/GenBank/DDBJ databases">
        <authorList>
            <person name="Hagstrom A."/>
            <person name="Ferriera S."/>
            <person name="Johnson J."/>
            <person name="Kravitz S."/>
            <person name="Halpern A."/>
            <person name="Remington K."/>
            <person name="Beeson K."/>
            <person name="Tran B."/>
            <person name="Rogers Y.-H."/>
            <person name="Friedman R."/>
            <person name="Venter J.C."/>
        </authorList>
    </citation>
    <scope>NUCLEOTIDE SEQUENCE [LARGE SCALE GENOMIC DNA]</scope>
    <source>
        <strain evidence="8 9">SKA53</strain>
    </source>
</reference>
<dbReference type="Proteomes" id="UP000004507">
    <property type="component" value="Unassembled WGS sequence"/>
</dbReference>
<dbReference type="AlphaFoldDB" id="A3V982"/>
<keyword evidence="1 7" id="KW-1003">Cell membrane</keyword>
<evidence type="ECO:0000313" key="8">
    <source>
        <dbReference type="EMBL" id="EAQ05252.1"/>
    </source>
</evidence>
<proteinExistence type="inferred from homology"/>
<dbReference type="GO" id="GO:0071555">
    <property type="term" value="P:cell wall organization"/>
    <property type="evidence" value="ECO:0007669"/>
    <property type="project" value="UniProtKB-KW"/>
</dbReference>
<dbReference type="GO" id="GO:0005886">
    <property type="term" value="C:plasma membrane"/>
    <property type="evidence" value="ECO:0007669"/>
    <property type="project" value="UniProtKB-UniRule"/>
</dbReference>
<dbReference type="EC" id="4.2.2.29" evidence="7"/>
<name>A3V982_9RHOB</name>
<dbReference type="CDD" id="cd08010">
    <property type="entry name" value="MltG_like"/>
    <property type="match status" value="1"/>
</dbReference>
<keyword evidence="7" id="KW-0997">Cell inner membrane</keyword>
<feature type="site" description="Important for catalytic activity" evidence="7">
    <location>
        <position position="259"/>
    </location>
</feature>
<dbReference type="GO" id="GO:0008932">
    <property type="term" value="F:lytic endotransglycosylase activity"/>
    <property type="evidence" value="ECO:0007669"/>
    <property type="project" value="UniProtKB-UniRule"/>
</dbReference>
<dbReference type="eggNOG" id="COG1559">
    <property type="taxonomic scope" value="Bacteria"/>
</dbReference>
<dbReference type="NCBIfam" id="TIGR00247">
    <property type="entry name" value="endolytic transglycosylase MltG"/>
    <property type="match status" value="1"/>
</dbReference>
<dbReference type="HOGENOM" id="CLU_025574_0_0_5"/>
<dbReference type="PANTHER" id="PTHR30518">
    <property type="entry name" value="ENDOLYTIC MUREIN TRANSGLYCOSYLASE"/>
    <property type="match status" value="1"/>
</dbReference>